<dbReference type="OrthoDB" id="103819at2759"/>
<dbReference type="GeneID" id="25030631"/>
<dbReference type="GO" id="GO:0016592">
    <property type="term" value="C:mediator complex"/>
    <property type="evidence" value="ECO:0007669"/>
    <property type="project" value="InterPro"/>
</dbReference>
<evidence type="ECO:0000259" key="9">
    <source>
        <dbReference type="Pfam" id="PF06333"/>
    </source>
</evidence>
<keyword evidence="7 8" id="KW-0539">Nucleus</keyword>
<evidence type="ECO:0000256" key="8">
    <source>
        <dbReference type="RuleBase" id="RU364134"/>
    </source>
</evidence>
<gene>
    <name evidence="10" type="ORF">SOCG_01651</name>
</gene>
<comment type="function">
    <text evidence="8">Component of the SRB8-11 complex. The SRB8-11 complex is a regulatory module of the Mediator complex which is itself involved in regulation of basal and activated RNA polymerase II-dependent transcription. The SRB8-11 complex may be involved in the transcriptional repression of a subset of genes regulated by Mediator. It may inhibit the association of the Mediator complex with RNA polymerase II to form the holoenzyme complex.</text>
</comment>
<evidence type="ECO:0000256" key="5">
    <source>
        <dbReference type="ARBA" id="ARBA00023159"/>
    </source>
</evidence>
<proteinExistence type="inferred from homology"/>
<protein>
    <recommendedName>
        <fullName evidence="8">Mediator of RNA polymerase II transcription subunit 13</fullName>
    </recommendedName>
    <alternativeName>
        <fullName evidence="8">Mediator complex subunit 13</fullName>
    </alternativeName>
</protein>
<accession>S9PVA9</accession>
<dbReference type="InterPro" id="IPR009401">
    <property type="entry name" value="Med13_C"/>
</dbReference>
<evidence type="ECO:0000256" key="2">
    <source>
        <dbReference type="ARBA" id="ARBA00009354"/>
    </source>
</evidence>
<evidence type="ECO:0000256" key="3">
    <source>
        <dbReference type="ARBA" id="ARBA00022491"/>
    </source>
</evidence>
<dbReference type="GO" id="GO:0006357">
    <property type="term" value="P:regulation of transcription by RNA polymerase II"/>
    <property type="evidence" value="ECO:0007669"/>
    <property type="project" value="InterPro"/>
</dbReference>
<keyword evidence="5 8" id="KW-0010">Activator</keyword>
<evidence type="ECO:0000256" key="6">
    <source>
        <dbReference type="ARBA" id="ARBA00023163"/>
    </source>
</evidence>
<dbReference type="HOGENOM" id="CLU_279001_0_0_1"/>
<feature type="domain" description="Mediator complex subunit Med13 C-terminal" evidence="9">
    <location>
        <begin position="901"/>
        <end position="1031"/>
    </location>
</feature>
<keyword evidence="11" id="KW-1185">Reference proteome</keyword>
<dbReference type="AlphaFoldDB" id="S9PVA9"/>
<name>S9PVA9_SCHOY</name>
<dbReference type="RefSeq" id="XP_013020058.1">
    <property type="nucleotide sequence ID" value="XM_013164604.1"/>
</dbReference>
<reference evidence="10 11" key="1">
    <citation type="journal article" date="2011" name="Science">
        <title>Comparative functional genomics of the fission yeasts.</title>
        <authorList>
            <person name="Rhind N."/>
            <person name="Chen Z."/>
            <person name="Yassour M."/>
            <person name="Thompson D.A."/>
            <person name="Haas B.J."/>
            <person name="Habib N."/>
            <person name="Wapinski I."/>
            <person name="Roy S."/>
            <person name="Lin M.F."/>
            <person name="Heiman D.I."/>
            <person name="Young S.K."/>
            <person name="Furuya K."/>
            <person name="Guo Y."/>
            <person name="Pidoux A."/>
            <person name="Chen H.M."/>
            <person name="Robbertse B."/>
            <person name="Goldberg J.M."/>
            <person name="Aoki K."/>
            <person name="Bayne E.H."/>
            <person name="Berlin A.M."/>
            <person name="Desjardins C.A."/>
            <person name="Dobbs E."/>
            <person name="Dukaj L."/>
            <person name="Fan L."/>
            <person name="FitzGerald M.G."/>
            <person name="French C."/>
            <person name="Gujja S."/>
            <person name="Hansen K."/>
            <person name="Keifenheim D."/>
            <person name="Levin J.Z."/>
            <person name="Mosher R.A."/>
            <person name="Mueller C.A."/>
            <person name="Pfiffner J."/>
            <person name="Priest M."/>
            <person name="Russ C."/>
            <person name="Smialowska A."/>
            <person name="Swoboda P."/>
            <person name="Sykes S.M."/>
            <person name="Vaughn M."/>
            <person name="Vengrova S."/>
            <person name="Yoder R."/>
            <person name="Zeng Q."/>
            <person name="Allshire R."/>
            <person name="Baulcombe D."/>
            <person name="Birren B.W."/>
            <person name="Brown W."/>
            <person name="Ekwall K."/>
            <person name="Kellis M."/>
            <person name="Leatherwood J."/>
            <person name="Levin H."/>
            <person name="Margalit H."/>
            <person name="Martienssen R."/>
            <person name="Nieduszynski C.A."/>
            <person name="Spatafora J.W."/>
            <person name="Friedman N."/>
            <person name="Dalgaard J.Z."/>
            <person name="Baumann P."/>
            <person name="Niki H."/>
            <person name="Regev A."/>
            <person name="Nusbaum C."/>
        </authorList>
    </citation>
    <scope>NUCLEOTIDE SEQUENCE [LARGE SCALE GENOMIC DNA]</scope>
    <source>
        <strain evidence="11">yFS286</strain>
    </source>
</reference>
<comment type="subunit">
    <text evidence="8">Component of the SRB8-11 complex, which itself associates with the Mediator complex.</text>
</comment>
<evidence type="ECO:0000313" key="10">
    <source>
        <dbReference type="EMBL" id="EPX71433.1"/>
    </source>
</evidence>
<evidence type="ECO:0000256" key="4">
    <source>
        <dbReference type="ARBA" id="ARBA00023015"/>
    </source>
</evidence>
<evidence type="ECO:0000256" key="7">
    <source>
        <dbReference type="ARBA" id="ARBA00023242"/>
    </source>
</evidence>
<keyword evidence="4 8" id="KW-0805">Transcription regulation</keyword>
<comment type="subcellular location">
    <subcellularLocation>
        <location evidence="1 8">Nucleus</location>
    </subcellularLocation>
</comment>
<evidence type="ECO:0000256" key="1">
    <source>
        <dbReference type="ARBA" id="ARBA00004123"/>
    </source>
</evidence>
<dbReference type="Pfam" id="PF06333">
    <property type="entry name" value="Med13_C"/>
    <property type="match status" value="1"/>
</dbReference>
<organism evidence="10 11">
    <name type="scientific">Schizosaccharomyces octosporus (strain yFS286)</name>
    <name type="common">Fission yeast</name>
    <name type="synonym">Octosporomyces octosporus</name>
    <dbReference type="NCBI Taxonomy" id="483514"/>
    <lineage>
        <taxon>Eukaryota</taxon>
        <taxon>Fungi</taxon>
        <taxon>Dikarya</taxon>
        <taxon>Ascomycota</taxon>
        <taxon>Taphrinomycotina</taxon>
        <taxon>Schizosaccharomycetes</taxon>
        <taxon>Schizosaccharomycetales</taxon>
        <taxon>Schizosaccharomycetaceae</taxon>
        <taxon>Schizosaccharomyces</taxon>
    </lineage>
</organism>
<dbReference type="Proteomes" id="UP000016088">
    <property type="component" value="Unassembled WGS sequence"/>
</dbReference>
<dbReference type="OMA" id="GGKYWCP"/>
<keyword evidence="3 8" id="KW-0678">Repressor</keyword>
<dbReference type="VEuPathDB" id="FungiDB:SOCG_01651"/>
<sequence length="1166" mass="133088">MQQDEVELLNFSSIPCPETIFYAKYEIQNYESETVLQDLYEFETFLKNKNQICCVLNGSLYLYAFDSIPLLPESRPSVLVLDNSGSLSRSLFQREINPVNYLIQLNFVRALRRLNVYHLCKEYGFLSLKESLVPIRTASTYFLEGLDVCECPLLDLHIGFLKDGSMEFSFQPTGLSLYCLSNIKNLEDYLLQDVVLLPFGCKAKLVSLHSPSSTSTIETLRNRYGYSQLLTKKWVGIQVEFLDYAFSWPLNLCFLEKPLFSSHSLNDFDKYFSTEAYSFPFNASKDMLSKDQSKNDFFSTSENVDQIASTCAPLKPGLPNPLTIPSSPRLPIQEIHDPFSLAENGAEDIDRGNDLLMEDIEDIEDVGVTEADFDYFDLPTHHINPYSENVKEIELRSENLSQVGLENPVKDTQADHHQLPLSPNTFSQKECSIPVKNSSKSSLEPVSPKNSLKFSGIDDSPFENHHDEVVPPLYNAVPLPSSSVNIAKKYSIGGKYWCPSDLLSRSNSQGSITNSVSSVEDEKNSHEEFRETIECQSNSMENSIERKVPFPSLETKSAEFFTFSSVGNNPNVTKVSDSFKPLFEDYNLKHLKTVKDEDLLEIILSQPFYYYLLPFWRNQKSEYNCSSDSHDYLYIQDATKLFFEGLFSGQGESISLKSCVSWETEMNRNGTQTVDMANTYITNENQPGVILKYNNQKLTVDFSATKHWLSLNLQPLNERRNYTVLLFTHEAPTSVAVVKSVFDDIRYAYANSYFGKLELKNLVTFDKDGIIDYDSTFSMVFCESGNHVNEEKNKNISDLVKECANVYPNGNLLFLFFVDDSARSFFSICQFYNLFNEALSNETKEEILFNEKFSLKIIPSTVVCAIGQPLSMKDLSPITIALDIYNTSPMKNLSFKTKFRSYVVEKPIDTLLHYRLANTCSANALFNEYTLHMTYAIVLNKYVLCSWTDTYGEIEHFEWFVLYQTDQLVDVFQKIWTTTNDIMKKGSFTWYLSIIKVGSLSLEELNAWKQVAETQGCMSNSKFNIGDCLIYENSKSCVNFFSNIPFRKCNNSYNLLQAPENIEIAGIVREAATSFPNYNVSNIIPCLAYGLLGHTKRGFIKPVAKIQLFHLKQNEPTLVLRKLLKEYIFMSFSSIRNHYSSVPIPHNISAVLYQGQLLEYLRGGNR</sequence>
<evidence type="ECO:0000313" key="11">
    <source>
        <dbReference type="Proteomes" id="UP000016088"/>
    </source>
</evidence>
<keyword evidence="6 8" id="KW-0804">Transcription</keyword>
<comment type="similarity">
    <text evidence="2 8">Belongs to the Mediator complex subunit 13 family.</text>
</comment>
<dbReference type="EMBL" id="KE503208">
    <property type="protein sequence ID" value="EPX71433.1"/>
    <property type="molecule type" value="Genomic_DNA"/>
</dbReference>
<dbReference type="GO" id="GO:0003712">
    <property type="term" value="F:transcription coregulator activity"/>
    <property type="evidence" value="ECO:0007669"/>
    <property type="project" value="InterPro"/>
</dbReference>